<dbReference type="Proteomes" id="UP000192569">
    <property type="component" value="Chromosome I"/>
</dbReference>
<keyword evidence="2" id="KW-1003">Cell membrane</keyword>
<dbReference type="EMBL" id="LT838272">
    <property type="protein sequence ID" value="SMB95779.1"/>
    <property type="molecule type" value="Genomic_DNA"/>
</dbReference>
<evidence type="ECO:0000256" key="2">
    <source>
        <dbReference type="ARBA" id="ARBA00022475"/>
    </source>
</evidence>
<feature type="transmembrane region" description="Helical" evidence="6">
    <location>
        <begin position="229"/>
        <end position="252"/>
    </location>
</feature>
<keyword evidence="9" id="KW-1185">Reference proteome</keyword>
<feature type="domain" description="Type II secretion system protein GspF" evidence="7">
    <location>
        <begin position="136"/>
        <end position="249"/>
    </location>
</feature>
<keyword evidence="5 6" id="KW-0472">Membrane</keyword>
<comment type="subcellular location">
    <subcellularLocation>
        <location evidence="1">Cell membrane</location>
        <topology evidence="1">Multi-pass membrane protein</topology>
    </subcellularLocation>
</comment>
<dbReference type="PANTHER" id="PTHR35007">
    <property type="entry name" value="INTEGRAL MEMBRANE PROTEIN-RELATED"/>
    <property type="match status" value="1"/>
</dbReference>
<evidence type="ECO:0000313" key="9">
    <source>
        <dbReference type="Proteomes" id="UP000192569"/>
    </source>
</evidence>
<evidence type="ECO:0000313" key="8">
    <source>
        <dbReference type="EMBL" id="SMB95779.1"/>
    </source>
</evidence>
<protein>
    <submittedName>
        <fullName evidence="8">Flp pilus assembly protein TadB</fullName>
    </submittedName>
</protein>
<dbReference type="InterPro" id="IPR018076">
    <property type="entry name" value="T2SS_GspF_dom"/>
</dbReference>
<feature type="transmembrane region" description="Helical" evidence="6">
    <location>
        <begin position="70"/>
        <end position="103"/>
    </location>
</feature>
<evidence type="ECO:0000256" key="5">
    <source>
        <dbReference type="ARBA" id="ARBA00023136"/>
    </source>
</evidence>
<evidence type="ECO:0000256" key="6">
    <source>
        <dbReference type="SAM" id="Phobius"/>
    </source>
</evidence>
<dbReference type="PANTHER" id="PTHR35007:SF2">
    <property type="entry name" value="PILUS ASSEMBLE PROTEIN"/>
    <property type="match status" value="1"/>
</dbReference>
<proteinExistence type="predicted"/>
<reference evidence="8 9" key="1">
    <citation type="submission" date="2017-04" db="EMBL/GenBank/DDBJ databases">
        <authorList>
            <person name="Afonso C.L."/>
            <person name="Miller P.J."/>
            <person name="Scott M.A."/>
            <person name="Spackman E."/>
            <person name="Goraichik I."/>
            <person name="Dimitrov K.M."/>
            <person name="Suarez D.L."/>
            <person name="Swayne D.E."/>
        </authorList>
    </citation>
    <scope>NUCLEOTIDE SEQUENCE [LARGE SCALE GENOMIC DNA]</scope>
    <source>
        <strain evidence="8 9">ToBE</strain>
    </source>
</reference>
<gene>
    <name evidence="8" type="ORF">SAMN00808754_1319</name>
</gene>
<evidence type="ECO:0000259" key="7">
    <source>
        <dbReference type="Pfam" id="PF00482"/>
    </source>
</evidence>
<dbReference type="AlphaFoldDB" id="A0A1W1VQZ9"/>
<dbReference type="Pfam" id="PF00482">
    <property type="entry name" value="T2SSF"/>
    <property type="match status" value="1"/>
</dbReference>
<keyword evidence="4 6" id="KW-1133">Transmembrane helix</keyword>
<sequence length="273" mass="30487">MISTVLPVCILVAAAVFLLIVAWKAPPDLVRRAGRRFSSAATRERYRLYLWRLGREQEVDPEVILGFRAIAGAAAVLAGVMAWPASLPLAVLFLGAGALLYIFPEKYLERKEKLQSLRREFPLMVTLLKVFARASDLYQAMRVVRGAVRGELKRQLDILAAELEVFPLPEALDNLAKRAGYGPLASLIGVVMMAIQTGANVEEVLDTFARHAYEERVNDIRRKIKVQPILMAVIPAVMFLSLLLLFVFPMYASIIDKTPGLLVQEGEKYARCY</sequence>
<dbReference type="GO" id="GO:0005886">
    <property type="term" value="C:plasma membrane"/>
    <property type="evidence" value="ECO:0007669"/>
    <property type="project" value="UniProtKB-SubCell"/>
</dbReference>
<accession>A0A1W1VQZ9</accession>
<dbReference type="STRING" id="698762.SAMN00808754_1319"/>
<dbReference type="RefSeq" id="WP_172839060.1">
    <property type="nucleotide sequence ID" value="NZ_LT838272.1"/>
</dbReference>
<keyword evidence="3 6" id="KW-0812">Transmembrane</keyword>
<evidence type="ECO:0000256" key="1">
    <source>
        <dbReference type="ARBA" id="ARBA00004651"/>
    </source>
</evidence>
<name>A0A1W1VQZ9_9FIRM</name>
<evidence type="ECO:0000256" key="4">
    <source>
        <dbReference type="ARBA" id="ARBA00022989"/>
    </source>
</evidence>
<organism evidence="8 9">
    <name type="scientific">Thermanaeromonas toyohensis ToBE</name>
    <dbReference type="NCBI Taxonomy" id="698762"/>
    <lineage>
        <taxon>Bacteria</taxon>
        <taxon>Bacillati</taxon>
        <taxon>Bacillota</taxon>
        <taxon>Clostridia</taxon>
        <taxon>Neomoorellales</taxon>
        <taxon>Neomoorellaceae</taxon>
        <taxon>Thermanaeromonas</taxon>
    </lineage>
</organism>
<evidence type="ECO:0000256" key="3">
    <source>
        <dbReference type="ARBA" id="ARBA00022692"/>
    </source>
</evidence>